<dbReference type="Proteomes" id="UP000070533">
    <property type="component" value="Unassembled WGS sequence"/>
</dbReference>
<comment type="caution">
    <text evidence="2">The sequence shown here is derived from an EMBL/GenBank/DDBJ whole genome shotgun (WGS) entry which is preliminary data.</text>
</comment>
<protein>
    <submittedName>
        <fullName evidence="2">Uncharacterized protein</fullName>
    </submittedName>
</protein>
<name>A0A133PTP7_9BACT</name>
<proteinExistence type="predicted"/>
<dbReference type="AlphaFoldDB" id="A0A133PTP7"/>
<evidence type="ECO:0000313" key="3">
    <source>
        <dbReference type="Proteomes" id="UP000070533"/>
    </source>
</evidence>
<dbReference type="EMBL" id="LRQG01000256">
    <property type="protein sequence ID" value="KXA32455.1"/>
    <property type="molecule type" value="Genomic_DNA"/>
</dbReference>
<accession>A0A133PTP7</accession>
<feature type="transmembrane region" description="Helical" evidence="1">
    <location>
        <begin position="20"/>
        <end position="40"/>
    </location>
</feature>
<keyword evidence="3" id="KW-1185">Reference proteome</keyword>
<evidence type="ECO:0000256" key="1">
    <source>
        <dbReference type="SAM" id="Phobius"/>
    </source>
</evidence>
<reference evidence="3" key="1">
    <citation type="submission" date="2016-01" db="EMBL/GenBank/DDBJ databases">
        <authorList>
            <person name="Mitreva M."/>
            <person name="Pepin K.H."/>
            <person name="Mihindukulasuriya K.A."/>
            <person name="Fulton R."/>
            <person name="Fronick C."/>
            <person name="O'Laughlin M."/>
            <person name="Miner T."/>
            <person name="Herter B."/>
            <person name="Rosa B.A."/>
            <person name="Cordes M."/>
            <person name="Tomlinson C."/>
            <person name="Wollam A."/>
            <person name="Palsikar V.B."/>
            <person name="Mardis E.R."/>
            <person name="Wilson R.K."/>
        </authorList>
    </citation>
    <scope>NUCLEOTIDE SEQUENCE [LARGE SCALE GENOMIC DNA]</scope>
    <source>
        <strain evidence="3">MJR7716</strain>
    </source>
</reference>
<keyword evidence="1" id="KW-0812">Transmembrane</keyword>
<gene>
    <name evidence="2" type="ORF">HMPREF3226_02696</name>
</gene>
<dbReference type="PATRIC" id="fig|28128.5.peg.2772"/>
<evidence type="ECO:0000313" key="2">
    <source>
        <dbReference type="EMBL" id="KXA32455.1"/>
    </source>
</evidence>
<sequence>MWQSYKKKYIKDNFLSKKHFLFLFLSYFYLVLSLCNYHFVKFTLQLRLFFSTSTMKQLIP</sequence>
<keyword evidence="1" id="KW-1133">Transmembrane helix</keyword>
<organism evidence="2 3">
    <name type="scientific">Prevotella corporis</name>
    <dbReference type="NCBI Taxonomy" id="28128"/>
    <lineage>
        <taxon>Bacteria</taxon>
        <taxon>Pseudomonadati</taxon>
        <taxon>Bacteroidota</taxon>
        <taxon>Bacteroidia</taxon>
        <taxon>Bacteroidales</taxon>
        <taxon>Prevotellaceae</taxon>
        <taxon>Prevotella</taxon>
    </lineage>
</organism>
<keyword evidence="1" id="KW-0472">Membrane</keyword>